<dbReference type="Pfam" id="PF13857">
    <property type="entry name" value="Ank_5"/>
    <property type="match status" value="1"/>
</dbReference>
<evidence type="ECO:0000256" key="1">
    <source>
        <dbReference type="ARBA" id="ARBA00022737"/>
    </source>
</evidence>
<feature type="non-terminal residue" evidence="4">
    <location>
        <position position="1"/>
    </location>
</feature>
<evidence type="ECO:0000256" key="2">
    <source>
        <dbReference type="ARBA" id="ARBA00023043"/>
    </source>
</evidence>
<organism evidence="4 5">
    <name type="scientific">Reticulomyxa filosa</name>
    <dbReference type="NCBI Taxonomy" id="46433"/>
    <lineage>
        <taxon>Eukaryota</taxon>
        <taxon>Sar</taxon>
        <taxon>Rhizaria</taxon>
        <taxon>Retaria</taxon>
        <taxon>Foraminifera</taxon>
        <taxon>Monothalamids</taxon>
        <taxon>Reticulomyxidae</taxon>
        <taxon>Reticulomyxa</taxon>
    </lineage>
</organism>
<dbReference type="OrthoDB" id="2143179at2759"/>
<accession>X6NWE8</accession>
<keyword evidence="1" id="KW-0677">Repeat</keyword>
<sequence>KFPHNIYISILYYAWNEKYVSIAKKKKKKDDNSGKEPIGGDVIRMISWGMILIELDGFNEIVKYSTIDHAVLVQTIEKMIDETLGMLTQYVDYMGDGQFVVITPVDVAITANELESQMIVGEEDKQEYFLECKDGRLREIASQILNDLSLQESELEFCAGVAIQDVAKSDSEWFEIARDNLAEIKAYRELDRTRQPQDAESVDSQKESVKTKIPEIDQRLRRHAEKLGFVFLCFFFFCRALVGDKEASLLDFQDENGDSGLMIACGCRRNQSKELVFSFENEDGNEISEETLEVVDTMLKGGCNVNFQNKEGMTALMFACISGEISLVRRLLEYKSDLEITTTYYHLKTALLLASELGRMNVVELLLSCKANLNAVTSAGDNALMLATMQGFTDTARCLVNHGIDVNAQNQEGYTALMYAAEHGYESIVQLLKDKTDTGIINNVE</sequence>
<dbReference type="Gene3D" id="1.25.40.20">
    <property type="entry name" value="Ankyrin repeat-containing domain"/>
    <property type="match status" value="1"/>
</dbReference>
<evidence type="ECO:0000313" key="4">
    <source>
        <dbReference type="EMBL" id="ETO30306.1"/>
    </source>
</evidence>
<dbReference type="InterPro" id="IPR036770">
    <property type="entry name" value="Ankyrin_rpt-contain_sf"/>
</dbReference>
<feature type="repeat" description="ANK" evidence="3">
    <location>
        <begin position="311"/>
        <end position="343"/>
    </location>
</feature>
<comment type="caution">
    <text evidence="4">The sequence shown here is derived from an EMBL/GenBank/DDBJ whole genome shotgun (WGS) entry which is preliminary data.</text>
</comment>
<evidence type="ECO:0000313" key="5">
    <source>
        <dbReference type="Proteomes" id="UP000023152"/>
    </source>
</evidence>
<dbReference type="Pfam" id="PF12796">
    <property type="entry name" value="Ank_2"/>
    <property type="match status" value="1"/>
</dbReference>
<keyword evidence="5" id="KW-1185">Reference proteome</keyword>
<dbReference type="PROSITE" id="PS50088">
    <property type="entry name" value="ANK_REPEAT"/>
    <property type="match status" value="3"/>
</dbReference>
<proteinExistence type="predicted"/>
<dbReference type="PROSITE" id="PS50297">
    <property type="entry name" value="ANK_REP_REGION"/>
    <property type="match status" value="2"/>
</dbReference>
<dbReference type="PANTHER" id="PTHR24173">
    <property type="entry name" value="ANKYRIN REPEAT CONTAINING"/>
    <property type="match status" value="1"/>
</dbReference>
<reference evidence="4 5" key="1">
    <citation type="journal article" date="2013" name="Curr. Biol.">
        <title>The Genome of the Foraminiferan Reticulomyxa filosa.</title>
        <authorList>
            <person name="Glockner G."/>
            <person name="Hulsmann N."/>
            <person name="Schleicher M."/>
            <person name="Noegel A.A."/>
            <person name="Eichinger L."/>
            <person name="Gallinger C."/>
            <person name="Pawlowski J."/>
            <person name="Sierra R."/>
            <person name="Euteneuer U."/>
            <person name="Pillet L."/>
            <person name="Moustafa A."/>
            <person name="Platzer M."/>
            <person name="Groth M."/>
            <person name="Szafranski K."/>
            <person name="Schliwa M."/>
        </authorList>
    </citation>
    <scope>NUCLEOTIDE SEQUENCE [LARGE SCALE GENOMIC DNA]</scope>
</reference>
<dbReference type="PANTHER" id="PTHR24173:SF74">
    <property type="entry name" value="ANKYRIN REPEAT DOMAIN-CONTAINING PROTEIN 16"/>
    <property type="match status" value="1"/>
</dbReference>
<gene>
    <name evidence="4" type="ORF">RFI_06816</name>
</gene>
<keyword evidence="2 3" id="KW-0040">ANK repeat</keyword>
<dbReference type="Proteomes" id="UP000023152">
    <property type="component" value="Unassembled WGS sequence"/>
</dbReference>
<dbReference type="SMART" id="SM00248">
    <property type="entry name" value="ANK"/>
    <property type="match status" value="5"/>
</dbReference>
<feature type="repeat" description="ANK" evidence="3">
    <location>
        <begin position="346"/>
        <end position="378"/>
    </location>
</feature>
<name>X6NWE8_RETFI</name>
<dbReference type="SUPFAM" id="SSF48403">
    <property type="entry name" value="Ankyrin repeat"/>
    <property type="match status" value="1"/>
</dbReference>
<protein>
    <submittedName>
        <fullName evidence="4">Uncharacterized protein</fullName>
    </submittedName>
</protein>
<evidence type="ECO:0000256" key="3">
    <source>
        <dbReference type="PROSITE-ProRule" id="PRU00023"/>
    </source>
</evidence>
<dbReference type="InterPro" id="IPR002110">
    <property type="entry name" value="Ankyrin_rpt"/>
</dbReference>
<dbReference type="AlphaFoldDB" id="X6NWE8"/>
<feature type="repeat" description="ANK" evidence="3">
    <location>
        <begin position="379"/>
        <end position="411"/>
    </location>
</feature>
<dbReference type="EMBL" id="ASPP01005558">
    <property type="protein sequence ID" value="ETO30306.1"/>
    <property type="molecule type" value="Genomic_DNA"/>
</dbReference>